<dbReference type="InterPro" id="IPR011330">
    <property type="entry name" value="Glyco_hydro/deAcase_b/a-brl"/>
</dbReference>
<dbReference type="PANTHER" id="PTHR34216:SF3">
    <property type="entry name" value="POLY-BETA-1,6-N-ACETYL-D-GLUCOSAMINE N-DEACETYLASE"/>
    <property type="match status" value="1"/>
</dbReference>
<evidence type="ECO:0000313" key="4">
    <source>
        <dbReference type="EMBL" id="GGL17141.1"/>
    </source>
</evidence>
<keyword evidence="2" id="KW-0732">Signal</keyword>
<reference evidence="4" key="2">
    <citation type="submission" date="2020-09" db="EMBL/GenBank/DDBJ databases">
        <authorList>
            <person name="Sun Q."/>
            <person name="Zhou Y."/>
        </authorList>
    </citation>
    <scope>NUCLEOTIDE SEQUENCE</scope>
    <source>
        <strain evidence="4">CGMCC 4.7299</strain>
    </source>
</reference>
<protein>
    <recommendedName>
        <fullName evidence="3">NodB homology domain-containing protein</fullName>
    </recommendedName>
</protein>
<dbReference type="Pfam" id="PF01522">
    <property type="entry name" value="Polysacc_deac_1"/>
    <property type="match status" value="1"/>
</dbReference>
<dbReference type="AlphaFoldDB" id="A0A8J3FRI6"/>
<comment type="subcellular location">
    <subcellularLocation>
        <location evidence="1">Secreted</location>
    </subcellularLocation>
</comment>
<dbReference type="Proteomes" id="UP000656042">
    <property type="component" value="Unassembled WGS sequence"/>
</dbReference>
<proteinExistence type="predicted"/>
<sequence length="491" mass="53328">MRAGLWMLAVVIVVVPVGAALYLLNRDRLPDQVLSPQPPPVDPAAAAAWRDMGAGLPAEAPPVVLSYHDIHPGSTDRYVVSPGLFERQLMALRAAGYRTLTSRQYANYLQGDRPGPRSVYLTFDDGTAGLYRYADPVLRRQAAHGASYLISGRVGRHQPYYLTWLEVRTMASSGRWDFQAHTHDLHRRGPTGPERVPASMLTGRAWTADGSRPETDAEHRARVATDIAAQLRDFRKQALPKPLLFAYPFSDAGSARDRATVRVTASLLARTYAGTFTNVSALPAPTSRRSTAGGRIQRIEVFRDTTPEDLVRQVRSWTAVSPAGLNPLGDRQRWFDPWKERRVSVADLTDGTPAPKRTYAEAAYAPYASADWCGYRLTASVTGLSPRGNNANVTVRWGGVAPVVIRVAYGSVQVVDHTGVVVAARPAGARRHRLRVDVGATSTEVQVDGVSVGNVPDGAGARSCGGVVVALRRDPDASPPRFTSLTLKSRV</sequence>
<reference evidence="4" key="1">
    <citation type="journal article" date="2014" name="Int. J. Syst. Evol. Microbiol.">
        <title>Complete genome sequence of Corynebacterium casei LMG S-19264T (=DSM 44701T), isolated from a smear-ripened cheese.</title>
        <authorList>
            <consortium name="US DOE Joint Genome Institute (JGI-PGF)"/>
            <person name="Walter F."/>
            <person name="Albersmeier A."/>
            <person name="Kalinowski J."/>
            <person name="Ruckert C."/>
        </authorList>
    </citation>
    <scope>NUCLEOTIDE SEQUENCE</scope>
    <source>
        <strain evidence="4">CGMCC 4.7299</strain>
    </source>
</reference>
<dbReference type="Gene3D" id="3.20.20.370">
    <property type="entry name" value="Glycoside hydrolase/deacetylase"/>
    <property type="match status" value="1"/>
</dbReference>
<dbReference type="InterPro" id="IPR002509">
    <property type="entry name" value="NODB_dom"/>
</dbReference>
<dbReference type="PANTHER" id="PTHR34216">
    <property type="match status" value="1"/>
</dbReference>
<gene>
    <name evidence="4" type="ORF">GCM10012284_59660</name>
</gene>
<evidence type="ECO:0000259" key="3">
    <source>
        <dbReference type="Pfam" id="PF01522"/>
    </source>
</evidence>
<keyword evidence="5" id="KW-1185">Reference proteome</keyword>
<dbReference type="EMBL" id="BMMX01000055">
    <property type="protein sequence ID" value="GGL17141.1"/>
    <property type="molecule type" value="Genomic_DNA"/>
</dbReference>
<dbReference type="GO" id="GO:0005576">
    <property type="term" value="C:extracellular region"/>
    <property type="evidence" value="ECO:0007669"/>
    <property type="project" value="UniProtKB-SubCell"/>
</dbReference>
<evidence type="ECO:0000256" key="2">
    <source>
        <dbReference type="ARBA" id="ARBA00022729"/>
    </source>
</evidence>
<feature type="domain" description="NodB homology" evidence="3">
    <location>
        <begin position="113"/>
        <end position="252"/>
    </location>
</feature>
<evidence type="ECO:0000256" key="1">
    <source>
        <dbReference type="ARBA" id="ARBA00004613"/>
    </source>
</evidence>
<dbReference type="GO" id="GO:0016810">
    <property type="term" value="F:hydrolase activity, acting on carbon-nitrogen (but not peptide) bonds"/>
    <property type="evidence" value="ECO:0007669"/>
    <property type="project" value="InterPro"/>
</dbReference>
<accession>A0A8J3FRI6</accession>
<dbReference type="SUPFAM" id="SSF88713">
    <property type="entry name" value="Glycoside hydrolase/deacetylase"/>
    <property type="match status" value="1"/>
</dbReference>
<dbReference type="InterPro" id="IPR051398">
    <property type="entry name" value="Polysacch_Deacetylase"/>
</dbReference>
<evidence type="ECO:0000313" key="5">
    <source>
        <dbReference type="Proteomes" id="UP000656042"/>
    </source>
</evidence>
<comment type="caution">
    <text evidence="4">The sequence shown here is derived from an EMBL/GenBank/DDBJ whole genome shotgun (WGS) entry which is preliminary data.</text>
</comment>
<dbReference type="GO" id="GO:0005975">
    <property type="term" value="P:carbohydrate metabolic process"/>
    <property type="evidence" value="ECO:0007669"/>
    <property type="project" value="InterPro"/>
</dbReference>
<name>A0A8J3FRI6_9ACTN</name>
<organism evidence="4 5">
    <name type="scientific">Mangrovihabitans endophyticus</name>
    <dbReference type="NCBI Taxonomy" id="1751298"/>
    <lineage>
        <taxon>Bacteria</taxon>
        <taxon>Bacillati</taxon>
        <taxon>Actinomycetota</taxon>
        <taxon>Actinomycetes</taxon>
        <taxon>Micromonosporales</taxon>
        <taxon>Micromonosporaceae</taxon>
        <taxon>Mangrovihabitans</taxon>
    </lineage>
</organism>